<name>A0ABR9RXA6_9ACTN</name>
<dbReference type="InterPro" id="IPR024336">
    <property type="entry name" value="tRNA_splic_suSen54_N"/>
</dbReference>
<dbReference type="RefSeq" id="WP_193639475.1">
    <property type="nucleotide sequence ID" value="NZ_JADCSA010001000.1"/>
</dbReference>
<evidence type="ECO:0000256" key="1">
    <source>
        <dbReference type="ARBA" id="ARBA00005736"/>
    </source>
</evidence>
<dbReference type="EMBL" id="JADCSA010001000">
    <property type="protein sequence ID" value="MBE7326212.1"/>
    <property type="molecule type" value="Genomic_DNA"/>
</dbReference>
<gene>
    <name evidence="4" type="ORF">IEQ44_16405</name>
</gene>
<keyword evidence="5" id="KW-1185">Reference proteome</keyword>
<accession>A0ABR9RXA6</accession>
<protein>
    <recommendedName>
        <fullName evidence="3">tRNA-splicing endonuclease subunit Sen54 N-terminal domain-containing protein</fullName>
    </recommendedName>
</protein>
<feature type="non-terminal residue" evidence="4">
    <location>
        <position position="81"/>
    </location>
</feature>
<keyword evidence="2" id="KW-0819">tRNA processing</keyword>
<dbReference type="PANTHER" id="PTHR21027">
    <property type="entry name" value="TRNA-SPLICING ENDONUCLEASE SUBUNIT SEN54"/>
    <property type="match status" value="1"/>
</dbReference>
<feature type="domain" description="tRNA-splicing endonuclease subunit Sen54 N-terminal" evidence="3">
    <location>
        <begin position="2"/>
        <end position="59"/>
    </location>
</feature>
<reference evidence="4 5" key="1">
    <citation type="submission" date="2020-10" db="EMBL/GenBank/DDBJ databases">
        <title>Nocardioides sp. isolated from sludge.</title>
        <authorList>
            <person name="Zhang X."/>
        </authorList>
    </citation>
    <scope>NUCLEOTIDE SEQUENCE [LARGE SCALE GENOMIC DNA]</scope>
    <source>
        <strain evidence="4 5">Y6</strain>
    </source>
</reference>
<sequence>VERHGNLVKARWLPRERIVELQSPAGRFWQTMGFSANGKQYLLPEEALYLMECGSLQVFHHDLPLSIQEGYESFLSAETLT</sequence>
<comment type="caution">
    <text evidence="4">The sequence shown here is derived from an EMBL/GenBank/DDBJ whole genome shotgun (WGS) entry which is preliminary data.</text>
</comment>
<proteinExistence type="inferred from homology"/>
<dbReference type="InterPro" id="IPR024337">
    <property type="entry name" value="tRNA_splic_suSen54"/>
</dbReference>
<organism evidence="4 5">
    <name type="scientific">Nocardioides malaquae</name>
    <dbReference type="NCBI Taxonomy" id="2773426"/>
    <lineage>
        <taxon>Bacteria</taxon>
        <taxon>Bacillati</taxon>
        <taxon>Actinomycetota</taxon>
        <taxon>Actinomycetes</taxon>
        <taxon>Propionibacteriales</taxon>
        <taxon>Nocardioidaceae</taxon>
        <taxon>Nocardioides</taxon>
    </lineage>
</organism>
<feature type="non-terminal residue" evidence="4">
    <location>
        <position position="1"/>
    </location>
</feature>
<evidence type="ECO:0000256" key="2">
    <source>
        <dbReference type="ARBA" id="ARBA00022694"/>
    </source>
</evidence>
<dbReference type="Pfam" id="PF12928">
    <property type="entry name" value="tRNA_int_end_N2"/>
    <property type="match status" value="1"/>
</dbReference>
<evidence type="ECO:0000259" key="3">
    <source>
        <dbReference type="Pfam" id="PF12928"/>
    </source>
</evidence>
<dbReference type="PANTHER" id="PTHR21027:SF1">
    <property type="entry name" value="TRNA-SPLICING ENDONUCLEASE SUBUNIT SEN54"/>
    <property type="match status" value="1"/>
</dbReference>
<evidence type="ECO:0000313" key="5">
    <source>
        <dbReference type="Proteomes" id="UP000756387"/>
    </source>
</evidence>
<dbReference type="Proteomes" id="UP000756387">
    <property type="component" value="Unassembled WGS sequence"/>
</dbReference>
<evidence type="ECO:0000313" key="4">
    <source>
        <dbReference type="EMBL" id="MBE7326212.1"/>
    </source>
</evidence>
<comment type="similarity">
    <text evidence="1">Belongs to the SEN54 family.</text>
</comment>